<comment type="catalytic activity">
    <reaction evidence="5 6">
        <text>Exonucleolytic cleavage in either 5'- to 3'- or 3'- to 5'-direction to yield nucleoside 5'-phosphates.</text>
        <dbReference type="EC" id="3.1.11.6"/>
    </reaction>
</comment>
<sequence length="430" mass="49475">MKVLTVSELAKNINYLLENLGEVWVEGETSNVRYSSLGHIYFTLKDEDAQIECVVFRGRRSRIQFRIEEGKKYRLRGSVEFWAKGGRLSIIVEEMLPYGIGELALKFELLKKKLDKEGLFDPAHKKPLPKYPLVIGIVTSREGAALRDMVRNLRNRFPPVRIILRPSLVQGENAAEDIARGIEEFNEYGGVDLIIIGRGGGSLEDLWPFNEEIVARAIFNSKIPIISAVGHETDFSISDFVADRRAATPTEAAVIAVRNATEILNEAYQMEKRMHALIKRRLAIISSRLIEMEKRRVFKDPMLLVEKKSLAIDHNISMIIEKIRRRLNREWSRINGLKVRPPSLDMHKHRIEQFIQKMNGDLKHRLSYLNSRIDGLNRQLFSLSPESILFRGYTLVFRDGELIKDGNALNKDDKIKIRFRDGERNARIDS</sequence>
<evidence type="ECO:0000256" key="1">
    <source>
        <dbReference type="ARBA" id="ARBA00022490"/>
    </source>
</evidence>
<dbReference type="NCBIfam" id="TIGR00237">
    <property type="entry name" value="xseA"/>
    <property type="match status" value="1"/>
</dbReference>
<dbReference type="PANTHER" id="PTHR30008:SF0">
    <property type="entry name" value="EXODEOXYRIBONUCLEASE 7 LARGE SUBUNIT"/>
    <property type="match status" value="1"/>
</dbReference>
<evidence type="ECO:0000256" key="6">
    <source>
        <dbReference type="RuleBase" id="RU004355"/>
    </source>
</evidence>
<evidence type="ECO:0000259" key="8">
    <source>
        <dbReference type="Pfam" id="PF13742"/>
    </source>
</evidence>
<evidence type="ECO:0000259" key="7">
    <source>
        <dbReference type="Pfam" id="PF02601"/>
    </source>
</evidence>
<dbReference type="GO" id="GO:0008855">
    <property type="term" value="F:exodeoxyribonuclease VII activity"/>
    <property type="evidence" value="ECO:0007669"/>
    <property type="project" value="UniProtKB-UniRule"/>
</dbReference>
<dbReference type="GO" id="GO:0006308">
    <property type="term" value="P:DNA catabolic process"/>
    <property type="evidence" value="ECO:0007669"/>
    <property type="project" value="UniProtKB-UniRule"/>
</dbReference>
<dbReference type="HAMAP" id="MF_00378">
    <property type="entry name" value="Exonuc_7_L"/>
    <property type="match status" value="1"/>
</dbReference>
<proteinExistence type="inferred from homology"/>
<dbReference type="Proteomes" id="UP000885847">
    <property type="component" value="Unassembled WGS sequence"/>
</dbReference>
<keyword evidence="4 5" id="KW-0269">Exonuclease</keyword>
<dbReference type="GO" id="GO:0003676">
    <property type="term" value="F:nucleic acid binding"/>
    <property type="evidence" value="ECO:0007669"/>
    <property type="project" value="InterPro"/>
</dbReference>
<evidence type="ECO:0000256" key="5">
    <source>
        <dbReference type="HAMAP-Rule" id="MF_00378"/>
    </source>
</evidence>
<evidence type="ECO:0000256" key="4">
    <source>
        <dbReference type="ARBA" id="ARBA00022839"/>
    </source>
</evidence>
<dbReference type="CDD" id="cd04489">
    <property type="entry name" value="ExoVII_LU_OBF"/>
    <property type="match status" value="1"/>
</dbReference>
<dbReference type="InterPro" id="IPR003753">
    <property type="entry name" value="Exonuc_VII_L"/>
</dbReference>
<dbReference type="Pfam" id="PF13742">
    <property type="entry name" value="tRNA_anti_2"/>
    <property type="match status" value="1"/>
</dbReference>
<keyword evidence="3 5" id="KW-0378">Hydrolase</keyword>
<dbReference type="GO" id="GO:0009318">
    <property type="term" value="C:exodeoxyribonuclease VII complex"/>
    <property type="evidence" value="ECO:0007669"/>
    <property type="project" value="UniProtKB-UniRule"/>
</dbReference>
<keyword evidence="2 5" id="KW-0540">Nuclease</keyword>
<name>A0A7C0ZCV9_UNCW3</name>
<accession>A0A7C0ZCV9</accession>
<protein>
    <recommendedName>
        <fullName evidence="5">Exodeoxyribonuclease 7 large subunit</fullName>
        <ecNumber evidence="5">3.1.11.6</ecNumber>
    </recommendedName>
    <alternativeName>
        <fullName evidence="5">Exodeoxyribonuclease VII large subunit</fullName>
        <shortName evidence="5">Exonuclease VII large subunit</shortName>
    </alternativeName>
</protein>
<evidence type="ECO:0000313" key="9">
    <source>
        <dbReference type="EMBL" id="HDI82974.1"/>
    </source>
</evidence>
<comment type="subcellular location">
    <subcellularLocation>
        <location evidence="5 6">Cytoplasm</location>
    </subcellularLocation>
</comment>
<dbReference type="EMBL" id="DQWE01000201">
    <property type="protein sequence ID" value="HDI82974.1"/>
    <property type="molecule type" value="Genomic_DNA"/>
</dbReference>
<organism evidence="9">
    <name type="scientific">candidate division WOR-3 bacterium</name>
    <dbReference type="NCBI Taxonomy" id="2052148"/>
    <lineage>
        <taxon>Bacteria</taxon>
        <taxon>Bacteria division WOR-3</taxon>
    </lineage>
</organism>
<dbReference type="Pfam" id="PF02601">
    <property type="entry name" value="Exonuc_VII_L"/>
    <property type="match status" value="1"/>
</dbReference>
<comment type="subunit">
    <text evidence="5">Heterooligomer composed of large and small subunits.</text>
</comment>
<dbReference type="PANTHER" id="PTHR30008">
    <property type="entry name" value="EXODEOXYRIBONUCLEASE 7 LARGE SUBUNIT"/>
    <property type="match status" value="1"/>
</dbReference>
<feature type="domain" description="Exonuclease VII large subunit C-terminal" evidence="7">
    <location>
        <begin position="119"/>
        <end position="426"/>
    </location>
</feature>
<dbReference type="GO" id="GO:0005737">
    <property type="term" value="C:cytoplasm"/>
    <property type="evidence" value="ECO:0007669"/>
    <property type="project" value="UniProtKB-SubCell"/>
</dbReference>
<comment type="similarity">
    <text evidence="5 6">Belongs to the XseA family.</text>
</comment>
<dbReference type="InterPro" id="IPR025824">
    <property type="entry name" value="OB-fold_nuc-bd_dom"/>
</dbReference>
<keyword evidence="1 5" id="KW-0963">Cytoplasm</keyword>
<gene>
    <name evidence="5 9" type="primary">xseA</name>
    <name evidence="9" type="ORF">ENF18_04195</name>
</gene>
<dbReference type="EC" id="3.1.11.6" evidence="5"/>
<evidence type="ECO:0000256" key="3">
    <source>
        <dbReference type="ARBA" id="ARBA00022801"/>
    </source>
</evidence>
<reference evidence="9" key="1">
    <citation type="journal article" date="2020" name="mSystems">
        <title>Genome- and Community-Level Interaction Insights into Carbon Utilization and Element Cycling Functions of Hydrothermarchaeota in Hydrothermal Sediment.</title>
        <authorList>
            <person name="Zhou Z."/>
            <person name="Liu Y."/>
            <person name="Xu W."/>
            <person name="Pan J."/>
            <person name="Luo Z.H."/>
            <person name="Li M."/>
        </authorList>
    </citation>
    <scope>NUCLEOTIDE SEQUENCE [LARGE SCALE GENOMIC DNA]</scope>
    <source>
        <strain evidence="9">HyVt-102</strain>
    </source>
</reference>
<comment type="caution">
    <text evidence="9">The sequence shown here is derived from an EMBL/GenBank/DDBJ whole genome shotgun (WGS) entry which is preliminary data.</text>
</comment>
<dbReference type="InterPro" id="IPR020579">
    <property type="entry name" value="Exonuc_VII_lsu_C"/>
</dbReference>
<evidence type="ECO:0000256" key="2">
    <source>
        <dbReference type="ARBA" id="ARBA00022722"/>
    </source>
</evidence>
<dbReference type="AlphaFoldDB" id="A0A7C0ZCV9"/>
<comment type="function">
    <text evidence="5">Bidirectionally degrades single-stranded DNA into large acid-insoluble oligonucleotides, which are then degraded further into small acid-soluble oligonucleotides.</text>
</comment>
<feature type="domain" description="OB-fold nucleic acid binding" evidence="8">
    <location>
        <begin position="4"/>
        <end position="95"/>
    </location>
</feature>